<dbReference type="PANTHER" id="PTHR37164">
    <property type="entry name" value="BACTERIOHEMERYTHRIN"/>
    <property type="match status" value="1"/>
</dbReference>
<name>A0A1W1CR68_9ZZZZ</name>
<dbReference type="CDD" id="cd12107">
    <property type="entry name" value="Hemerythrin"/>
    <property type="match status" value="1"/>
</dbReference>
<dbReference type="InterPro" id="IPR050669">
    <property type="entry name" value="Hemerythrin"/>
</dbReference>
<reference evidence="5" key="1">
    <citation type="submission" date="2016-10" db="EMBL/GenBank/DDBJ databases">
        <authorList>
            <person name="de Groot N.N."/>
        </authorList>
    </citation>
    <scope>NUCLEOTIDE SEQUENCE</scope>
</reference>
<dbReference type="InterPro" id="IPR012827">
    <property type="entry name" value="Hemerythrin_metal-bd"/>
</dbReference>
<keyword evidence="2" id="KW-0479">Metal-binding</keyword>
<comment type="similarity">
    <text evidence="1">Belongs to the hemerythrin family.</text>
</comment>
<sequence>MGLIYVEQVEEMDVEEMQVTHENEIQILNDIDKLATHCQIQKTPTDALEAKLHEYVKHVHKHFENEERLMQKYNFPKYEMHKTAHDIFLSDLEHSSREWRKYGDLNKILNFVRKTPEWIVLHVNSVDAPTAAYLNQRM</sequence>
<dbReference type="PANTHER" id="PTHR37164:SF1">
    <property type="entry name" value="BACTERIOHEMERYTHRIN"/>
    <property type="match status" value="1"/>
</dbReference>
<evidence type="ECO:0000256" key="2">
    <source>
        <dbReference type="ARBA" id="ARBA00022723"/>
    </source>
</evidence>
<feature type="domain" description="Hemerythrin-like" evidence="4">
    <location>
        <begin position="14"/>
        <end position="123"/>
    </location>
</feature>
<dbReference type="InterPro" id="IPR012312">
    <property type="entry name" value="Hemerythrin-like"/>
</dbReference>
<dbReference type="PROSITE" id="PS00550">
    <property type="entry name" value="HEMERYTHRINS"/>
    <property type="match status" value="1"/>
</dbReference>
<protein>
    <submittedName>
        <fullName evidence="5">Hemerythrin-like metal-binding protein</fullName>
    </submittedName>
</protein>
<proteinExistence type="inferred from homology"/>
<evidence type="ECO:0000259" key="4">
    <source>
        <dbReference type="Pfam" id="PF01814"/>
    </source>
</evidence>
<dbReference type="Gene3D" id="1.20.120.50">
    <property type="entry name" value="Hemerythrin-like"/>
    <property type="match status" value="1"/>
</dbReference>
<dbReference type="EMBL" id="FPHF01000105">
    <property type="protein sequence ID" value="SFV68171.1"/>
    <property type="molecule type" value="Genomic_DNA"/>
</dbReference>
<dbReference type="InterPro" id="IPR035938">
    <property type="entry name" value="Hemerythrin-like_sf"/>
</dbReference>
<evidence type="ECO:0000256" key="1">
    <source>
        <dbReference type="ARBA" id="ARBA00010587"/>
    </source>
</evidence>
<dbReference type="Pfam" id="PF01814">
    <property type="entry name" value="Hemerythrin"/>
    <property type="match status" value="1"/>
</dbReference>
<organism evidence="5">
    <name type="scientific">hydrothermal vent metagenome</name>
    <dbReference type="NCBI Taxonomy" id="652676"/>
    <lineage>
        <taxon>unclassified sequences</taxon>
        <taxon>metagenomes</taxon>
        <taxon>ecological metagenomes</taxon>
    </lineage>
</organism>
<gene>
    <name evidence="5" type="ORF">MNB_SM-4-1356</name>
</gene>
<evidence type="ECO:0000313" key="5">
    <source>
        <dbReference type="EMBL" id="SFV68171.1"/>
    </source>
</evidence>
<evidence type="ECO:0000256" key="3">
    <source>
        <dbReference type="ARBA" id="ARBA00023004"/>
    </source>
</evidence>
<dbReference type="SUPFAM" id="SSF47188">
    <property type="entry name" value="Hemerythrin-like"/>
    <property type="match status" value="1"/>
</dbReference>
<dbReference type="GO" id="GO:0046872">
    <property type="term" value="F:metal ion binding"/>
    <property type="evidence" value="ECO:0007669"/>
    <property type="project" value="UniProtKB-KW"/>
</dbReference>
<keyword evidence="3" id="KW-0408">Iron</keyword>
<accession>A0A1W1CR68</accession>
<dbReference type="NCBIfam" id="TIGR02481">
    <property type="entry name" value="hemeryth_dom"/>
    <property type="match status" value="1"/>
</dbReference>
<dbReference type="InterPro" id="IPR016131">
    <property type="entry name" value="Haemerythrin_Fe_BS"/>
</dbReference>
<dbReference type="AlphaFoldDB" id="A0A1W1CR68"/>